<gene>
    <name evidence="3" type="ORF">HHI36_003528</name>
</gene>
<protein>
    <recommendedName>
        <fullName evidence="5">Protein phosphatase 1 regulatory subunit 42</fullName>
    </recommendedName>
</protein>
<dbReference type="InterPro" id="IPR050836">
    <property type="entry name" value="SDS22/Internalin_LRR"/>
</dbReference>
<dbReference type="SMART" id="SM00365">
    <property type="entry name" value="LRR_SD22"/>
    <property type="match status" value="4"/>
</dbReference>
<evidence type="ECO:0000256" key="2">
    <source>
        <dbReference type="ARBA" id="ARBA00022737"/>
    </source>
</evidence>
<dbReference type="InterPro" id="IPR032675">
    <property type="entry name" value="LRR_dom_sf"/>
</dbReference>
<reference evidence="3 4" key="1">
    <citation type="journal article" date="2021" name="BMC Biol.">
        <title>Horizontally acquired antibacterial genes associated with adaptive radiation of ladybird beetles.</title>
        <authorList>
            <person name="Li H.S."/>
            <person name="Tang X.F."/>
            <person name="Huang Y.H."/>
            <person name="Xu Z.Y."/>
            <person name="Chen M.L."/>
            <person name="Du X.Y."/>
            <person name="Qiu B.Y."/>
            <person name="Chen P.T."/>
            <person name="Zhang W."/>
            <person name="Slipinski A."/>
            <person name="Escalona H.E."/>
            <person name="Waterhouse R.M."/>
            <person name="Zwick A."/>
            <person name="Pang H."/>
        </authorList>
    </citation>
    <scope>NUCLEOTIDE SEQUENCE [LARGE SCALE GENOMIC DNA]</scope>
    <source>
        <strain evidence="3">SYSU2018</strain>
    </source>
</reference>
<dbReference type="PANTHER" id="PTHR46652:SF3">
    <property type="entry name" value="LEUCINE-RICH REPEAT-CONTAINING PROTEIN 9"/>
    <property type="match status" value="1"/>
</dbReference>
<keyword evidence="2" id="KW-0677">Repeat</keyword>
<evidence type="ECO:0000313" key="3">
    <source>
        <dbReference type="EMBL" id="KAL3289086.1"/>
    </source>
</evidence>
<dbReference type="Gene3D" id="3.80.10.10">
    <property type="entry name" value="Ribonuclease Inhibitor"/>
    <property type="match status" value="2"/>
</dbReference>
<dbReference type="InterPro" id="IPR025875">
    <property type="entry name" value="Leu-rich_rpt_4"/>
</dbReference>
<keyword evidence="1" id="KW-0433">Leucine-rich repeat</keyword>
<dbReference type="SUPFAM" id="SSF52075">
    <property type="entry name" value="Outer arm dynein light chain 1"/>
    <property type="match status" value="1"/>
</dbReference>
<dbReference type="InterPro" id="IPR001611">
    <property type="entry name" value="Leu-rich_rpt"/>
</dbReference>
<comment type="caution">
    <text evidence="3">The sequence shown here is derived from an EMBL/GenBank/DDBJ whole genome shotgun (WGS) entry which is preliminary data.</text>
</comment>
<dbReference type="Pfam" id="PF12799">
    <property type="entry name" value="LRR_4"/>
    <property type="match status" value="1"/>
</dbReference>
<keyword evidence="4" id="KW-1185">Reference proteome</keyword>
<name>A0ABD2PEM8_9CUCU</name>
<dbReference type="CDD" id="cd21340">
    <property type="entry name" value="PPP1R42"/>
    <property type="match status" value="1"/>
</dbReference>
<organism evidence="3 4">
    <name type="scientific">Cryptolaemus montrouzieri</name>
    <dbReference type="NCBI Taxonomy" id="559131"/>
    <lineage>
        <taxon>Eukaryota</taxon>
        <taxon>Metazoa</taxon>
        <taxon>Ecdysozoa</taxon>
        <taxon>Arthropoda</taxon>
        <taxon>Hexapoda</taxon>
        <taxon>Insecta</taxon>
        <taxon>Pterygota</taxon>
        <taxon>Neoptera</taxon>
        <taxon>Endopterygota</taxon>
        <taxon>Coleoptera</taxon>
        <taxon>Polyphaga</taxon>
        <taxon>Cucujiformia</taxon>
        <taxon>Coccinelloidea</taxon>
        <taxon>Coccinellidae</taxon>
        <taxon>Scymninae</taxon>
        <taxon>Scymnini</taxon>
        <taxon>Cryptolaemus</taxon>
    </lineage>
</organism>
<evidence type="ECO:0000313" key="4">
    <source>
        <dbReference type="Proteomes" id="UP001516400"/>
    </source>
</evidence>
<evidence type="ECO:0008006" key="5">
    <source>
        <dbReference type="Google" id="ProtNLM"/>
    </source>
</evidence>
<proteinExistence type="predicted"/>
<sequence>MKVLKNLPDKPKIPRLKPKVSRNLNVITHIYFDHKNLKKIPNLDLSGVCVFYLHNNAISKIENLQSSKLSSLYLQCNEIAKIENLEGVPQIKKLYLGNNEISVVEGIAHLTYLEELHIGKQRMSLGTSLCFDPRSVNSIAKSLQVLDISDNGIESLSSLAPLRHLRTVCASNNKLDDLDELCQLLKSWFYLRDAWFAGNPISGRHRYREDIIASTYCLDNLDDKAISAATRNFIKRFENEKLRKSSRPSVNLADTHPELPRNYPPPLQKAVSASLIQKRMHILGPLDIEMKSRPPQIHRPKPVLKKKITKTEINTIGIDHFPGSFSYKIRPST</sequence>
<evidence type="ECO:0000256" key="1">
    <source>
        <dbReference type="ARBA" id="ARBA00022614"/>
    </source>
</evidence>
<dbReference type="EMBL" id="JABFTP020000185">
    <property type="protein sequence ID" value="KAL3289086.1"/>
    <property type="molecule type" value="Genomic_DNA"/>
</dbReference>
<accession>A0ABD2PEM8</accession>
<dbReference type="Proteomes" id="UP001516400">
    <property type="component" value="Unassembled WGS sequence"/>
</dbReference>
<dbReference type="PANTHER" id="PTHR46652">
    <property type="entry name" value="LEUCINE-RICH REPEAT AND IQ DOMAIN-CONTAINING PROTEIN 1-RELATED"/>
    <property type="match status" value="1"/>
</dbReference>
<dbReference type="AlphaFoldDB" id="A0ABD2PEM8"/>
<dbReference type="PROSITE" id="PS51450">
    <property type="entry name" value="LRR"/>
    <property type="match status" value="4"/>
</dbReference>